<dbReference type="InterPro" id="IPR018540">
    <property type="entry name" value="Spo0E-like"/>
</dbReference>
<reference evidence="1 2" key="1">
    <citation type="submission" date="2021-01" db="EMBL/GenBank/DDBJ databases">
        <title>Genomic Encyclopedia of Type Strains, Phase IV (KMG-IV): sequencing the most valuable type-strain genomes for metagenomic binning, comparative biology and taxonomic classification.</title>
        <authorList>
            <person name="Goeker M."/>
        </authorList>
    </citation>
    <scope>NUCLEOTIDE SEQUENCE [LARGE SCALE GENOMIC DNA]</scope>
    <source>
        <strain evidence="1 2">DSM 105482</strain>
    </source>
</reference>
<evidence type="ECO:0000313" key="2">
    <source>
        <dbReference type="Proteomes" id="UP000823486"/>
    </source>
</evidence>
<dbReference type="RefSeq" id="WP_204537722.1">
    <property type="nucleotide sequence ID" value="NZ_JAFBFI010000001.1"/>
</dbReference>
<name>A0ABS2QDQ3_9BACI</name>
<keyword evidence="2" id="KW-1185">Reference proteome</keyword>
<dbReference type="Gene3D" id="4.10.280.10">
    <property type="entry name" value="Helix-loop-helix DNA-binding domain"/>
    <property type="match status" value="1"/>
</dbReference>
<dbReference type="SUPFAM" id="SSF140500">
    <property type="entry name" value="BAS1536-like"/>
    <property type="match status" value="1"/>
</dbReference>
<evidence type="ECO:0000313" key="1">
    <source>
        <dbReference type="EMBL" id="MBM7690944.1"/>
    </source>
</evidence>
<gene>
    <name evidence="1" type="ORF">JOC77_000347</name>
</gene>
<protein>
    <recommendedName>
        <fullName evidence="3">Aspartyl-phosphate phosphatase Spo0E family protein</fullName>
    </recommendedName>
</protein>
<proteinExistence type="predicted"/>
<sequence length="53" mass="6097">MMNKAFLEKKIEDTRLTMIHTALIMGVHSAETIQVSQSLDQYIALYQSLLKNE</sequence>
<dbReference type="InterPro" id="IPR036638">
    <property type="entry name" value="HLH_DNA-bd_sf"/>
</dbReference>
<dbReference type="Proteomes" id="UP000823486">
    <property type="component" value="Unassembled WGS sequence"/>
</dbReference>
<evidence type="ECO:0008006" key="3">
    <source>
        <dbReference type="Google" id="ProtNLM"/>
    </source>
</evidence>
<comment type="caution">
    <text evidence="1">The sequence shown here is derived from an EMBL/GenBank/DDBJ whole genome shotgun (WGS) entry which is preliminary data.</text>
</comment>
<organism evidence="1 2">
    <name type="scientific">Peribacillus deserti</name>
    <dbReference type="NCBI Taxonomy" id="673318"/>
    <lineage>
        <taxon>Bacteria</taxon>
        <taxon>Bacillati</taxon>
        <taxon>Bacillota</taxon>
        <taxon>Bacilli</taxon>
        <taxon>Bacillales</taxon>
        <taxon>Bacillaceae</taxon>
        <taxon>Peribacillus</taxon>
    </lineage>
</organism>
<accession>A0ABS2QDQ3</accession>
<dbReference type="EMBL" id="JAFBFI010000001">
    <property type="protein sequence ID" value="MBM7690944.1"/>
    <property type="molecule type" value="Genomic_DNA"/>
</dbReference>
<dbReference type="Pfam" id="PF09388">
    <property type="entry name" value="SpoOE-like"/>
    <property type="match status" value="1"/>
</dbReference>
<dbReference type="InterPro" id="IPR037208">
    <property type="entry name" value="Spo0E-like_sf"/>
</dbReference>